<evidence type="ECO:0000256" key="2">
    <source>
        <dbReference type="SAM" id="Phobius"/>
    </source>
</evidence>
<dbReference type="EnsemblProtists" id="Phyra74402">
    <property type="protein sequence ID" value="Phyra74402"/>
    <property type="gene ID" value="Phyra74402"/>
</dbReference>
<keyword evidence="4" id="KW-1185">Reference proteome</keyword>
<accession>H3GFD1</accession>
<protein>
    <recommendedName>
        <fullName evidence="5">Transmembrane protein</fullName>
    </recommendedName>
</protein>
<evidence type="ECO:0000256" key="1">
    <source>
        <dbReference type="SAM" id="MobiDB-lite"/>
    </source>
</evidence>
<reference evidence="4" key="1">
    <citation type="journal article" date="2006" name="Science">
        <title>Phytophthora genome sequences uncover evolutionary origins and mechanisms of pathogenesis.</title>
        <authorList>
            <person name="Tyler B.M."/>
            <person name="Tripathy S."/>
            <person name="Zhang X."/>
            <person name="Dehal P."/>
            <person name="Jiang R.H."/>
            <person name="Aerts A."/>
            <person name="Arredondo F.D."/>
            <person name="Baxter L."/>
            <person name="Bensasson D."/>
            <person name="Beynon J.L."/>
            <person name="Chapman J."/>
            <person name="Damasceno C.M."/>
            <person name="Dorrance A.E."/>
            <person name="Dou D."/>
            <person name="Dickerman A.W."/>
            <person name="Dubchak I.L."/>
            <person name="Garbelotto M."/>
            <person name="Gijzen M."/>
            <person name="Gordon S.G."/>
            <person name="Govers F."/>
            <person name="Grunwald N.J."/>
            <person name="Huang W."/>
            <person name="Ivors K.L."/>
            <person name="Jones R.W."/>
            <person name="Kamoun S."/>
            <person name="Krampis K."/>
            <person name="Lamour K.H."/>
            <person name="Lee M.K."/>
            <person name="McDonald W.H."/>
            <person name="Medina M."/>
            <person name="Meijer H.J."/>
            <person name="Nordberg E.K."/>
            <person name="Maclean D.J."/>
            <person name="Ospina-Giraldo M.D."/>
            <person name="Morris P.F."/>
            <person name="Phuntumart V."/>
            <person name="Putnam N.H."/>
            <person name="Rash S."/>
            <person name="Rose J.K."/>
            <person name="Sakihama Y."/>
            <person name="Salamov A.A."/>
            <person name="Savidor A."/>
            <person name="Scheuring C.F."/>
            <person name="Smith B.M."/>
            <person name="Sobral B.W."/>
            <person name="Terry A."/>
            <person name="Torto-Alalibo T.A."/>
            <person name="Win J."/>
            <person name="Xu Z."/>
            <person name="Zhang H."/>
            <person name="Grigoriev I.V."/>
            <person name="Rokhsar D.S."/>
            <person name="Boore J.L."/>
        </authorList>
    </citation>
    <scope>NUCLEOTIDE SEQUENCE [LARGE SCALE GENOMIC DNA]</scope>
    <source>
        <strain evidence="4">Pr102</strain>
    </source>
</reference>
<evidence type="ECO:0000313" key="4">
    <source>
        <dbReference type="Proteomes" id="UP000005238"/>
    </source>
</evidence>
<dbReference type="VEuPathDB" id="FungiDB:KRP22_405"/>
<evidence type="ECO:0008006" key="5">
    <source>
        <dbReference type="Google" id="ProtNLM"/>
    </source>
</evidence>
<feature type="transmembrane region" description="Helical" evidence="2">
    <location>
        <begin position="280"/>
        <end position="298"/>
    </location>
</feature>
<proteinExistence type="predicted"/>
<sequence length="355" mass="39858">MVRLGLSDSMRSDVALEATEPLHTATHRRTPRRPCVAPPAATAEASSEQQTRRNAVSFRTLLGGILCVVLLATGLRVLGTPLRAWQRSTSQVAAQFDQLERHISLLGRDTARLKTTANTFLQRCQDTQVSASTRTQMLQTSSEKSFSEQAKTQLKEHEQVEKEVMLYYAQQERKIKETRERLVQMNVTLPVQIAVRSVPESWQKQRLLEDGAVVEEGGDDRLGNAVKELSFITEASLQRDGSDRNYPQLSVEHISIQTSSESSKTKTRPVKQSTSYGSTFLFYVCVICVSAGYLWNAVSKKKELMEDKWSWSPVPKVLRRLNALLSSVVVIDDLRETSSEGSVAHSLEHVEHIEF</sequence>
<feature type="compositionally biased region" description="Low complexity" evidence="1">
    <location>
        <begin position="38"/>
        <end position="49"/>
    </location>
</feature>
<dbReference type="HOGENOM" id="CLU_825009_0_0_1"/>
<evidence type="ECO:0000313" key="3">
    <source>
        <dbReference type="EnsemblProtists" id="Phyra74402"/>
    </source>
</evidence>
<feature type="region of interest" description="Disordered" evidence="1">
    <location>
        <begin position="18"/>
        <end position="52"/>
    </location>
</feature>
<dbReference type="InParanoid" id="H3GFD1"/>
<name>H3GFD1_PHYRM</name>
<feature type="transmembrane region" description="Helical" evidence="2">
    <location>
        <begin position="60"/>
        <end position="79"/>
    </location>
</feature>
<dbReference type="AlphaFoldDB" id="H3GFD1"/>
<dbReference type="OMA" id="EDTEPLH"/>
<keyword evidence="2" id="KW-0472">Membrane</keyword>
<keyword evidence="2" id="KW-1133">Transmembrane helix</keyword>
<organism evidence="3 4">
    <name type="scientific">Phytophthora ramorum</name>
    <name type="common">Sudden oak death agent</name>
    <dbReference type="NCBI Taxonomy" id="164328"/>
    <lineage>
        <taxon>Eukaryota</taxon>
        <taxon>Sar</taxon>
        <taxon>Stramenopiles</taxon>
        <taxon>Oomycota</taxon>
        <taxon>Peronosporomycetes</taxon>
        <taxon>Peronosporales</taxon>
        <taxon>Peronosporaceae</taxon>
        <taxon>Phytophthora</taxon>
    </lineage>
</organism>
<dbReference type="eggNOG" id="ENOG502SAV5">
    <property type="taxonomic scope" value="Eukaryota"/>
</dbReference>
<reference evidence="3" key="2">
    <citation type="submission" date="2015-06" db="UniProtKB">
        <authorList>
            <consortium name="EnsemblProtists"/>
        </authorList>
    </citation>
    <scope>IDENTIFICATION</scope>
    <source>
        <strain evidence="3">Pr102</strain>
    </source>
</reference>
<keyword evidence="2" id="KW-0812">Transmembrane</keyword>
<dbReference type="EMBL" id="DS566005">
    <property type="status" value="NOT_ANNOTATED_CDS"/>
    <property type="molecule type" value="Genomic_DNA"/>
</dbReference>
<dbReference type="VEuPathDB" id="FungiDB:KRP23_7603"/>
<dbReference type="Proteomes" id="UP000005238">
    <property type="component" value="Unassembled WGS sequence"/>
</dbReference>